<proteinExistence type="predicted"/>
<feature type="region of interest" description="Disordered" evidence="1">
    <location>
        <begin position="291"/>
        <end position="321"/>
    </location>
</feature>
<reference evidence="2 3" key="1">
    <citation type="submission" date="2016-11" db="EMBL/GenBank/DDBJ databases">
        <title>Draft Genome Assembly of Colletotrichum chlorophyti a pathogen of herbaceous plants.</title>
        <authorList>
            <person name="Gan P."/>
            <person name="Narusaka M."/>
            <person name="Tsushima A."/>
            <person name="Narusaka Y."/>
            <person name="Takano Y."/>
            <person name="Shirasu K."/>
        </authorList>
    </citation>
    <scope>NUCLEOTIDE SEQUENCE [LARGE SCALE GENOMIC DNA]</scope>
    <source>
        <strain evidence="2 3">NTL11</strain>
    </source>
</reference>
<keyword evidence="3" id="KW-1185">Reference proteome</keyword>
<gene>
    <name evidence="2" type="ORF">CCHL11_02253</name>
</gene>
<comment type="caution">
    <text evidence="2">The sequence shown here is derived from an EMBL/GenBank/DDBJ whole genome shotgun (WGS) entry which is preliminary data.</text>
</comment>
<dbReference type="PANTHER" id="PTHR36847:SF1">
    <property type="entry name" value="AMIDOLIGASE ENZYME"/>
    <property type="match status" value="1"/>
</dbReference>
<dbReference type="PANTHER" id="PTHR36847">
    <property type="entry name" value="AMIDOLIGASE ENZYME"/>
    <property type="match status" value="1"/>
</dbReference>
<evidence type="ECO:0000313" key="2">
    <source>
        <dbReference type="EMBL" id="OLN97012.1"/>
    </source>
</evidence>
<dbReference type="AlphaFoldDB" id="A0A1Q8S6I3"/>
<dbReference type="EMBL" id="MPGH01000011">
    <property type="protein sequence ID" value="OLN97012.1"/>
    <property type="molecule type" value="Genomic_DNA"/>
</dbReference>
<dbReference type="STRING" id="708187.A0A1Q8S6I3"/>
<evidence type="ECO:0000313" key="3">
    <source>
        <dbReference type="Proteomes" id="UP000186583"/>
    </source>
</evidence>
<protein>
    <submittedName>
        <fullName evidence="2">Uncharacterized protein</fullName>
    </submittedName>
</protein>
<dbReference type="Proteomes" id="UP000186583">
    <property type="component" value="Unassembled WGS sequence"/>
</dbReference>
<organism evidence="2 3">
    <name type="scientific">Colletotrichum chlorophyti</name>
    <dbReference type="NCBI Taxonomy" id="708187"/>
    <lineage>
        <taxon>Eukaryota</taxon>
        <taxon>Fungi</taxon>
        <taxon>Dikarya</taxon>
        <taxon>Ascomycota</taxon>
        <taxon>Pezizomycotina</taxon>
        <taxon>Sordariomycetes</taxon>
        <taxon>Hypocreomycetidae</taxon>
        <taxon>Glomerellales</taxon>
        <taxon>Glomerellaceae</taxon>
        <taxon>Colletotrichum</taxon>
    </lineage>
</organism>
<evidence type="ECO:0000256" key="1">
    <source>
        <dbReference type="SAM" id="MobiDB-lite"/>
    </source>
</evidence>
<feature type="region of interest" description="Disordered" evidence="1">
    <location>
        <begin position="99"/>
        <end position="119"/>
    </location>
</feature>
<sequence length="578" mass="64693">MASNQRSTTPPRVSFGIELEFLIAFVYEGEHDPDQDISDQLQSLLVVPKVKTDAQIGPSAYPSTLRQSTHHDPRRWVLDQIRKALARAGLPVYERCETKGDVSSSVQEKHGRDQKSSFYVTDDGSVKTDRLDGYRFQNVELNSPAMYDMQLSFDMIRLAQGPADELLKQRTAHDIPNPDYSHHIHYRSLFHTLGVSKRGMSATELKKLKCLGRERWLGDSVGPLPTPAEYEREIKLDEEDDLARLHGEPWQRQSTIPPVQEAKSADTQTHEQFGLPMHGYKAPVDRPRHYNKDRNSTGDLVPFRLRPSPIPRRRPRVPGTMRDDIRHREGFLDGHLYGNGGQMQPPAPRVAPRRTDVMSGVRDLLGADMTAAQVGELMRNRRYDKSINYKFNAYALPAFDYISEAYSADHKNSSAPMGLVGNTTVEFREAAGSLDVEWIATWAKICCRLLEWSRDSAPADYMGIIRLLAWAQEEEGAEYDVVDLLTGIGLLVEARLCEERLAKGDEAWWECLNIKHDGEAGSSSDFLEESYIDLELDEETGQLVSPGGSGSGVAMGSGEGCGSPDQGELVECGLEYGI</sequence>
<dbReference type="OrthoDB" id="4768338at2759"/>
<name>A0A1Q8S6I3_9PEZI</name>
<accession>A0A1Q8S6I3</accession>